<dbReference type="InterPro" id="IPR001610">
    <property type="entry name" value="PAC"/>
</dbReference>
<dbReference type="PROSITE" id="PS50883">
    <property type="entry name" value="EAL"/>
    <property type="match status" value="1"/>
</dbReference>
<dbReference type="PANTHER" id="PTHR44757:SF2">
    <property type="entry name" value="BIOFILM ARCHITECTURE MAINTENANCE PROTEIN MBAA"/>
    <property type="match status" value="1"/>
</dbReference>
<dbReference type="SMART" id="SM00267">
    <property type="entry name" value="GGDEF"/>
    <property type="match status" value="1"/>
</dbReference>
<proteinExistence type="predicted"/>
<gene>
    <name evidence="6" type="ordered locus">Flexsi_0559</name>
</gene>
<reference evidence="6 7" key="1">
    <citation type="journal article" date="2011" name="Stand. Genomic Sci.">
        <title>Genome sequence of the moderately thermophilic halophile Flexistipes sinusarabici strain (MAS10).</title>
        <authorList>
            <person name="Lapidus A."/>
            <person name="Chertkov O."/>
            <person name="Nolan M."/>
            <person name="Lucas S."/>
            <person name="Hammon N."/>
            <person name="Deshpande S."/>
            <person name="Cheng J.F."/>
            <person name="Tapia R."/>
            <person name="Han C."/>
            <person name="Goodwin L."/>
            <person name="Pitluck S."/>
            <person name="Liolios K."/>
            <person name="Pagani I."/>
            <person name="Ivanova N."/>
            <person name="Huntemann M."/>
            <person name="Mavromatis K."/>
            <person name="Mikhailova N."/>
            <person name="Pati A."/>
            <person name="Chen A."/>
            <person name="Palaniappan K."/>
            <person name="Land M."/>
            <person name="Hauser L."/>
            <person name="Brambilla E.M."/>
            <person name="Rohde M."/>
            <person name="Abt B."/>
            <person name="Spring S."/>
            <person name="Goker M."/>
            <person name="Bristow J."/>
            <person name="Eisen J.A."/>
            <person name="Markowitz V."/>
            <person name="Hugenholtz P."/>
            <person name="Kyrpides N.C."/>
            <person name="Klenk H.P."/>
            <person name="Woyke T."/>
        </authorList>
    </citation>
    <scope>NUCLEOTIDE SEQUENCE [LARGE SCALE GENOMIC DNA]</scope>
    <source>
        <strain evidence="7">DSM 4947 / MAS 10</strain>
    </source>
</reference>
<dbReference type="InterPro" id="IPR000700">
    <property type="entry name" value="PAS-assoc_C"/>
</dbReference>
<feature type="domain" description="EAL" evidence="4">
    <location>
        <begin position="630"/>
        <end position="884"/>
    </location>
</feature>
<feature type="domain" description="PAC" evidence="3">
    <location>
        <begin position="404"/>
        <end position="456"/>
    </location>
</feature>
<evidence type="ECO:0000256" key="1">
    <source>
        <dbReference type="SAM" id="Phobius"/>
    </source>
</evidence>
<dbReference type="CDD" id="cd01948">
    <property type="entry name" value="EAL"/>
    <property type="match status" value="1"/>
</dbReference>
<sequence length="887" mass="101374">MKRIKKFFRQLSVDLHFLVPVTLIVFFLCLIIIIAKDKMVSDVESSFNRYMGYLKDTVFLSTYDSLKKGNMKVFEDILTQIGTYEQVKEFSLINKNGKVVYSTNKKFLKTKDPKAAEISKPLTEAGRDKITYYFPVVTVDYCTRCHRQWESGEINSVYRISLNNSSFVNLVNISSFSNKAIFIGGFIAVLLIYILYSYIKQLRFSEIISESEKKYRSLFENIMDVQFCINEKGELILISPSGVGLLNYRDKNEILYKNFSSKLLYDEQAYQDLVKKVYSEKEVYGYEMILKKKNGEPLIAEANMRLVEKGGEKIIEGIFRDITERKNNEKQLQLLASVFENTIESIMIVSSDGKIQKINQAFLDSTGYSEEEIVDFSPLEIQPFNENRRYLLKVAAEVRKNDRWKGEIWCRKKTGEIFPQWMSVSVLKDDSGNVMNYILLLHDITSLKKSEEELRHQATHDMLTGLPNRQLFEDRLKRAVAHHERYGGKFALLFIDLDNFKNINDTLGHKIGDLLLVKAGETLLECCRESDTVARLGGDEFTIILNDIEDENGIVAVTEKILKAVASAKKVGGHEVYTSASIGIAVYPADGRNSVSLIKNADMAMYKAKELGANDYYFYNSDLKVRLERKISLTTKLAKALEENDIKVYFQPLIDLKSGKITGAEALARWQTDTSRFIRPDEFIEAAEESGLIGTLGDHVLNKSCENLRKWHDAGFENLTMSVNLSVKQMNDQNLVTKTKNALKKYSLKPTDLVYEITENVAMKDFDATLALFKELSGLGVKISMDDFGTGYSSLAYLKQFPLNSIKIDKVFLQNIPENEKDNNLIKGIVWMAKSLGLNVVAEGVENKFQSEFLREIGCNGCQGYYYSRPLPEDEFFDYLKAVRRDE</sequence>
<feature type="transmembrane region" description="Helical" evidence="1">
    <location>
        <begin position="15"/>
        <end position="35"/>
    </location>
</feature>
<dbReference type="Gene3D" id="3.30.450.290">
    <property type="match status" value="1"/>
</dbReference>
<dbReference type="Proteomes" id="UP000006621">
    <property type="component" value="Chromosome"/>
</dbReference>
<dbReference type="Gene3D" id="3.30.70.270">
    <property type="match status" value="1"/>
</dbReference>
<dbReference type="CDD" id="cd01949">
    <property type="entry name" value="GGDEF"/>
    <property type="match status" value="1"/>
</dbReference>
<evidence type="ECO:0000259" key="3">
    <source>
        <dbReference type="PROSITE" id="PS50113"/>
    </source>
</evidence>
<name>F8E9Q7_FLESM</name>
<feature type="domain" description="GGDEF" evidence="5">
    <location>
        <begin position="488"/>
        <end position="621"/>
    </location>
</feature>
<dbReference type="InterPro" id="IPR035919">
    <property type="entry name" value="EAL_sf"/>
</dbReference>
<dbReference type="FunFam" id="3.30.70.270:FF:000001">
    <property type="entry name" value="Diguanylate cyclase domain protein"/>
    <property type="match status" value="1"/>
</dbReference>
<dbReference type="Pfam" id="PF13426">
    <property type="entry name" value="PAS_9"/>
    <property type="match status" value="2"/>
</dbReference>
<dbReference type="NCBIfam" id="TIGR00254">
    <property type="entry name" value="GGDEF"/>
    <property type="match status" value="1"/>
</dbReference>
<dbReference type="Gene3D" id="3.30.450.20">
    <property type="entry name" value="PAS domain"/>
    <property type="match status" value="2"/>
</dbReference>
<dbReference type="eggNOG" id="COG5001">
    <property type="taxonomic scope" value="Bacteria"/>
</dbReference>
<dbReference type="KEGG" id="fsi:Flexsi_0559"/>
<dbReference type="SUPFAM" id="SSF55073">
    <property type="entry name" value="Nucleotide cyclase"/>
    <property type="match status" value="1"/>
</dbReference>
<dbReference type="PROSITE" id="PS50887">
    <property type="entry name" value="GGDEF"/>
    <property type="match status" value="1"/>
</dbReference>
<feature type="domain" description="PAS" evidence="2">
    <location>
        <begin position="331"/>
        <end position="375"/>
    </location>
</feature>
<dbReference type="SMART" id="SM00091">
    <property type="entry name" value="PAS"/>
    <property type="match status" value="2"/>
</dbReference>
<dbReference type="Gene3D" id="3.20.20.450">
    <property type="entry name" value="EAL domain"/>
    <property type="match status" value="1"/>
</dbReference>
<dbReference type="SUPFAM" id="SSF141868">
    <property type="entry name" value="EAL domain-like"/>
    <property type="match status" value="1"/>
</dbReference>
<organism evidence="6 7">
    <name type="scientific">Flexistipes sinusarabici (strain ATCC 49648 / DSM 4947 / MAS 10)</name>
    <dbReference type="NCBI Taxonomy" id="717231"/>
    <lineage>
        <taxon>Bacteria</taxon>
        <taxon>Pseudomonadati</taxon>
        <taxon>Deferribacterota</taxon>
        <taxon>Deferribacteres</taxon>
        <taxon>Deferribacterales</taxon>
        <taxon>Flexistipitaceae</taxon>
        <taxon>Flexistipes</taxon>
    </lineage>
</organism>
<evidence type="ECO:0000259" key="5">
    <source>
        <dbReference type="PROSITE" id="PS50887"/>
    </source>
</evidence>
<dbReference type="CDD" id="cd00130">
    <property type="entry name" value="PAS"/>
    <property type="match status" value="1"/>
</dbReference>
<dbReference type="EMBL" id="CP002858">
    <property type="protein sequence ID" value="AEI14240.1"/>
    <property type="molecule type" value="Genomic_DNA"/>
</dbReference>
<dbReference type="InterPro" id="IPR043128">
    <property type="entry name" value="Rev_trsase/Diguanyl_cyclase"/>
</dbReference>
<evidence type="ECO:0000259" key="2">
    <source>
        <dbReference type="PROSITE" id="PS50112"/>
    </source>
</evidence>
<dbReference type="InterPro" id="IPR035965">
    <property type="entry name" value="PAS-like_dom_sf"/>
</dbReference>
<dbReference type="InterPro" id="IPR001633">
    <property type="entry name" value="EAL_dom"/>
</dbReference>
<accession>F8E9Q7</accession>
<dbReference type="PROSITE" id="PS50112">
    <property type="entry name" value="PAS"/>
    <property type="match status" value="1"/>
</dbReference>
<dbReference type="PROSITE" id="PS50113">
    <property type="entry name" value="PAC"/>
    <property type="match status" value="2"/>
</dbReference>
<keyword evidence="7" id="KW-1185">Reference proteome</keyword>
<dbReference type="eggNOG" id="COG3829">
    <property type="taxonomic scope" value="Bacteria"/>
</dbReference>
<dbReference type="SMART" id="SM00086">
    <property type="entry name" value="PAC"/>
    <property type="match status" value="2"/>
</dbReference>
<keyword evidence="1" id="KW-1133">Transmembrane helix</keyword>
<dbReference type="GO" id="GO:0003824">
    <property type="term" value="F:catalytic activity"/>
    <property type="evidence" value="ECO:0007669"/>
    <property type="project" value="UniProtKB-ARBA"/>
</dbReference>
<dbReference type="InterPro" id="IPR029787">
    <property type="entry name" value="Nucleotide_cyclase"/>
</dbReference>
<dbReference type="NCBIfam" id="TIGR00229">
    <property type="entry name" value="sensory_box"/>
    <property type="match status" value="2"/>
</dbReference>
<dbReference type="InterPro" id="IPR052155">
    <property type="entry name" value="Biofilm_reg_signaling"/>
</dbReference>
<dbReference type="InterPro" id="IPR000014">
    <property type="entry name" value="PAS"/>
</dbReference>
<evidence type="ECO:0000259" key="4">
    <source>
        <dbReference type="PROSITE" id="PS50883"/>
    </source>
</evidence>
<dbReference type="SUPFAM" id="SSF55785">
    <property type="entry name" value="PYP-like sensor domain (PAS domain)"/>
    <property type="match status" value="2"/>
</dbReference>
<dbReference type="InterPro" id="IPR000160">
    <property type="entry name" value="GGDEF_dom"/>
</dbReference>
<protein>
    <submittedName>
        <fullName evidence="6">Diguanylate cyclase/phosphodiesterase with PAS/PAC sensor(S)</fullName>
    </submittedName>
</protein>
<keyword evidence="1" id="KW-0472">Membrane</keyword>
<keyword evidence="1" id="KW-0812">Transmembrane</keyword>
<dbReference type="HOGENOM" id="CLU_000445_70_20_0"/>
<reference evidence="7" key="2">
    <citation type="submission" date="2011-06" db="EMBL/GenBank/DDBJ databases">
        <title>The complete genome of Flexistipes sinusarabici DSM 4947.</title>
        <authorList>
            <person name="Lucas S."/>
            <person name="Han J."/>
            <person name="Lapidus A."/>
            <person name="Bruce D."/>
            <person name="Goodwin L."/>
            <person name="Pitluck S."/>
            <person name="Peters L."/>
            <person name="Kyrpides N."/>
            <person name="Mavromatis K."/>
            <person name="Ivanova N."/>
            <person name="Mikhailova N."/>
            <person name="Chertkov O."/>
            <person name="Detter J.C."/>
            <person name="Tapia R."/>
            <person name="Han C."/>
            <person name="Land M."/>
            <person name="Hauser L."/>
            <person name="Markowitz V."/>
            <person name="Cheng J.-F."/>
            <person name="Hugenholtz P."/>
            <person name="Woyke T."/>
            <person name="Wu D."/>
            <person name="Spring S."/>
            <person name="Schroeder M."/>
            <person name="Brambilla E."/>
            <person name="Klenk H.-P."/>
            <person name="Eisen J.A."/>
        </authorList>
    </citation>
    <scope>NUCLEOTIDE SEQUENCE [LARGE SCALE GENOMIC DNA]</scope>
    <source>
        <strain evidence="7">DSM 4947 / MAS 10</strain>
    </source>
</reference>
<dbReference type="STRING" id="717231.Flexsi_0559"/>
<feature type="domain" description="PAC" evidence="3">
    <location>
        <begin position="284"/>
        <end position="334"/>
    </location>
</feature>
<feature type="transmembrane region" description="Helical" evidence="1">
    <location>
        <begin position="180"/>
        <end position="199"/>
    </location>
</feature>
<evidence type="ECO:0000313" key="6">
    <source>
        <dbReference type="EMBL" id="AEI14240.1"/>
    </source>
</evidence>
<evidence type="ECO:0000313" key="7">
    <source>
        <dbReference type="Proteomes" id="UP000006621"/>
    </source>
</evidence>
<dbReference type="PANTHER" id="PTHR44757">
    <property type="entry name" value="DIGUANYLATE CYCLASE DGCP"/>
    <property type="match status" value="1"/>
</dbReference>
<dbReference type="Pfam" id="PF00563">
    <property type="entry name" value="EAL"/>
    <property type="match status" value="1"/>
</dbReference>
<dbReference type="AlphaFoldDB" id="F8E9Q7"/>
<dbReference type="Pfam" id="PF00990">
    <property type="entry name" value="GGDEF"/>
    <property type="match status" value="1"/>
</dbReference>
<dbReference type="SMART" id="SM00052">
    <property type="entry name" value="EAL"/>
    <property type="match status" value="1"/>
</dbReference>